<sequence>MSFASTEFIESPAGKIAYRRTLGNADKVGLVWCGGLRSDMMGGKATELHQAAIEADHSFLRFDYTGHGESDVPFAQTTIADWKRDAIFAIDELTNGPLILVGSSMGGWTSLLSAMARPDRIKGMVLIAPAPDFTEKLMWKEFTSEQRRQVEEEGFWMRPSPYEGDYPITKDLLDAGRALQIMDAPIDLGEIPVRIIQGMRDDAVPWTHAQELMNVITSEDVHFHMVKDGDHRMSRPQDIALIKETVFDIARKLGG</sequence>
<dbReference type="InterPro" id="IPR000073">
    <property type="entry name" value="AB_hydrolase_1"/>
</dbReference>
<evidence type="ECO:0000313" key="14">
    <source>
        <dbReference type="Proteomes" id="UP001596492"/>
    </source>
</evidence>
<dbReference type="PANTHER" id="PTHR16138">
    <property type="entry name" value="MYCOPHENOLIC ACID ACYL-GLUCURONIDE ESTERASE, MITOCHONDRIAL"/>
    <property type="match status" value="1"/>
</dbReference>
<evidence type="ECO:0000256" key="8">
    <source>
        <dbReference type="ARBA" id="ARBA00042704"/>
    </source>
</evidence>
<dbReference type="InterPro" id="IPR052382">
    <property type="entry name" value="ABHD10_acyl-thioesterase"/>
</dbReference>
<reference evidence="14" key="1">
    <citation type="journal article" date="2019" name="Int. J. Syst. Evol. Microbiol.">
        <title>The Global Catalogue of Microorganisms (GCM) 10K type strain sequencing project: providing services to taxonomists for standard genome sequencing and annotation.</title>
        <authorList>
            <consortium name="The Broad Institute Genomics Platform"/>
            <consortium name="The Broad Institute Genome Sequencing Center for Infectious Disease"/>
            <person name="Wu L."/>
            <person name="Ma J."/>
        </authorList>
    </citation>
    <scope>NUCLEOTIDE SEQUENCE [LARGE SCALE GENOMIC DNA]</scope>
    <source>
        <strain evidence="14">CCUG 51308</strain>
    </source>
</reference>
<dbReference type="GO" id="GO:0016787">
    <property type="term" value="F:hydrolase activity"/>
    <property type="evidence" value="ECO:0007669"/>
    <property type="project" value="UniProtKB-KW"/>
</dbReference>
<gene>
    <name evidence="13" type="ORF">ACFQS8_11455</name>
</gene>
<comment type="catalytic activity">
    <reaction evidence="10">
        <text>S-hexadecanoyl-L-cysteinyl-[protein] + H2O = L-cysteinyl-[protein] + hexadecanoate + H(+)</text>
        <dbReference type="Rhea" id="RHEA:19233"/>
        <dbReference type="Rhea" id="RHEA-COMP:10131"/>
        <dbReference type="Rhea" id="RHEA-COMP:11032"/>
        <dbReference type="ChEBI" id="CHEBI:7896"/>
        <dbReference type="ChEBI" id="CHEBI:15377"/>
        <dbReference type="ChEBI" id="CHEBI:15378"/>
        <dbReference type="ChEBI" id="CHEBI:29950"/>
        <dbReference type="ChEBI" id="CHEBI:74151"/>
        <dbReference type="EC" id="3.1.2.22"/>
    </reaction>
    <physiologicalReaction direction="left-to-right" evidence="10">
        <dbReference type="Rhea" id="RHEA:19234"/>
    </physiologicalReaction>
</comment>
<comment type="caution">
    <text evidence="13">The sequence shown here is derived from an EMBL/GenBank/DDBJ whole genome shotgun (WGS) entry which is preliminary data.</text>
</comment>
<organism evidence="13 14">
    <name type="scientific">Hirschia litorea</name>
    <dbReference type="NCBI Taxonomy" id="1199156"/>
    <lineage>
        <taxon>Bacteria</taxon>
        <taxon>Pseudomonadati</taxon>
        <taxon>Pseudomonadota</taxon>
        <taxon>Alphaproteobacteria</taxon>
        <taxon>Hyphomonadales</taxon>
        <taxon>Hyphomonadaceae</taxon>
        <taxon>Hirschia</taxon>
    </lineage>
</organism>
<dbReference type="InterPro" id="IPR029058">
    <property type="entry name" value="AB_hydrolase_fold"/>
</dbReference>
<keyword evidence="3" id="KW-0809">Transit peptide</keyword>
<evidence type="ECO:0000256" key="1">
    <source>
        <dbReference type="ARBA" id="ARBA00012423"/>
    </source>
</evidence>
<evidence type="ECO:0000256" key="5">
    <source>
        <dbReference type="ARBA" id="ARBA00039314"/>
    </source>
</evidence>
<dbReference type="PANTHER" id="PTHR16138:SF7">
    <property type="entry name" value="PALMITOYL-PROTEIN THIOESTERASE ABHD10, MITOCHONDRIAL"/>
    <property type="match status" value="1"/>
</dbReference>
<protein>
    <recommendedName>
        <fullName evidence="5">Palmitoyl-protein thioesterase ABHD10, mitochondrial</fullName>
        <ecNumber evidence="4">3.1.1.93</ecNumber>
        <ecNumber evidence="1">3.1.2.22</ecNumber>
    </recommendedName>
    <alternativeName>
        <fullName evidence="7">Acyl-protein thioesterase ABHD10</fullName>
    </alternativeName>
    <alternativeName>
        <fullName evidence="8">Alpha/beta hydrolase domain-containing protein 10</fullName>
    </alternativeName>
    <alternativeName>
        <fullName evidence="6">Mycophenolic acid acyl-glucuronide esterase, mitochondrial</fullName>
    </alternativeName>
</protein>
<feature type="domain" description="AB hydrolase-1" evidence="12">
    <location>
        <begin position="47"/>
        <end position="239"/>
    </location>
</feature>
<dbReference type="PRINTS" id="PR00111">
    <property type="entry name" value="ABHYDROLASE"/>
</dbReference>
<evidence type="ECO:0000256" key="11">
    <source>
        <dbReference type="ARBA" id="ARBA00047972"/>
    </source>
</evidence>
<evidence type="ECO:0000256" key="7">
    <source>
        <dbReference type="ARBA" id="ARBA00042645"/>
    </source>
</evidence>
<accession>A0ABW2IM69</accession>
<dbReference type="EC" id="3.1.1.93" evidence="4"/>
<keyword evidence="2 13" id="KW-0378">Hydrolase</keyword>
<dbReference type="Proteomes" id="UP001596492">
    <property type="component" value="Unassembled WGS sequence"/>
</dbReference>
<evidence type="ECO:0000256" key="3">
    <source>
        <dbReference type="ARBA" id="ARBA00022946"/>
    </source>
</evidence>
<proteinExistence type="predicted"/>
<dbReference type="Pfam" id="PF12697">
    <property type="entry name" value="Abhydrolase_6"/>
    <property type="match status" value="1"/>
</dbReference>
<evidence type="ECO:0000259" key="12">
    <source>
        <dbReference type="Pfam" id="PF12697"/>
    </source>
</evidence>
<name>A0ABW2IM69_9PROT</name>
<dbReference type="EC" id="3.1.2.22" evidence="1"/>
<dbReference type="EMBL" id="JBHTBR010000005">
    <property type="protein sequence ID" value="MFC7292236.1"/>
    <property type="molecule type" value="Genomic_DNA"/>
</dbReference>
<evidence type="ECO:0000256" key="6">
    <source>
        <dbReference type="ARBA" id="ARBA00041520"/>
    </source>
</evidence>
<dbReference type="SUPFAM" id="SSF53474">
    <property type="entry name" value="alpha/beta-Hydrolases"/>
    <property type="match status" value="1"/>
</dbReference>
<keyword evidence="14" id="KW-1185">Reference proteome</keyword>
<evidence type="ECO:0000313" key="13">
    <source>
        <dbReference type="EMBL" id="MFC7292236.1"/>
    </source>
</evidence>
<evidence type="ECO:0000256" key="10">
    <source>
        <dbReference type="ARBA" id="ARBA00047409"/>
    </source>
</evidence>
<evidence type="ECO:0000256" key="4">
    <source>
        <dbReference type="ARBA" id="ARBA00039132"/>
    </source>
</evidence>
<evidence type="ECO:0000256" key="9">
    <source>
        <dbReference type="ARBA" id="ARBA00046047"/>
    </source>
</evidence>
<dbReference type="RefSeq" id="WP_382167505.1">
    <property type="nucleotide sequence ID" value="NZ_JBHTBR010000005.1"/>
</dbReference>
<comment type="catalytic activity">
    <reaction evidence="11">
        <text>mycophenolic acid O-acyl-beta-D-glucuronide + H2O = mycophenolate + D-glucuronate + H(+)</text>
        <dbReference type="Rhea" id="RHEA:34179"/>
        <dbReference type="ChEBI" id="CHEBI:15377"/>
        <dbReference type="ChEBI" id="CHEBI:15378"/>
        <dbReference type="ChEBI" id="CHEBI:58720"/>
        <dbReference type="ChEBI" id="CHEBI:62932"/>
        <dbReference type="ChEBI" id="CHEBI:66982"/>
        <dbReference type="EC" id="3.1.1.93"/>
    </reaction>
    <physiologicalReaction direction="left-to-right" evidence="11">
        <dbReference type="Rhea" id="RHEA:34180"/>
    </physiologicalReaction>
</comment>
<dbReference type="Gene3D" id="3.40.50.1820">
    <property type="entry name" value="alpha/beta hydrolase"/>
    <property type="match status" value="1"/>
</dbReference>
<comment type="function">
    <text evidence="9">Acts as an acyl-protein thioesterase that hydrolyzes fatty acids from acylated residues in proteins. Regulates the mitochondrial S-depalmitoylation of the nucleophilic active site residue of peroxiredoxin-5/PRDX5, a key antioxidant protein, therefore modulating mitochondrial antioxidant ability. Also catalyzes the deglucuronidation of mycophenolic acid acyl-glucuronide, an active metabolite of the immunosuppressant drug mycophenolate.</text>
</comment>
<evidence type="ECO:0000256" key="2">
    <source>
        <dbReference type="ARBA" id="ARBA00022801"/>
    </source>
</evidence>